<reference evidence="8 10" key="2">
    <citation type="submission" date="2019-03" db="EMBL/GenBank/DDBJ databases">
        <title>Genomic Encyclopedia of Type Strains, Phase IV (KMG-IV): sequencing the most valuable type-strain genomes for metagenomic binning, comparative biology and taxonomic classification.</title>
        <authorList>
            <person name="Goeker M."/>
        </authorList>
    </citation>
    <scope>NUCLEOTIDE SEQUENCE [LARGE SCALE GENOMIC DNA]</scope>
    <source>
        <strain evidence="8 10">DSM 20580</strain>
    </source>
</reference>
<evidence type="ECO:0000259" key="6">
    <source>
        <dbReference type="SMART" id="SM00827"/>
    </source>
</evidence>
<dbReference type="InterPro" id="IPR050858">
    <property type="entry name" value="Mal-CoA-ACP_Trans/PKS_FabD"/>
</dbReference>
<comment type="catalytic activity">
    <reaction evidence="3 4">
        <text>holo-[ACP] + malonyl-CoA = malonyl-[ACP] + CoA</text>
        <dbReference type="Rhea" id="RHEA:41792"/>
        <dbReference type="Rhea" id="RHEA-COMP:9623"/>
        <dbReference type="Rhea" id="RHEA-COMP:9685"/>
        <dbReference type="ChEBI" id="CHEBI:57287"/>
        <dbReference type="ChEBI" id="CHEBI:57384"/>
        <dbReference type="ChEBI" id="CHEBI:64479"/>
        <dbReference type="ChEBI" id="CHEBI:78449"/>
        <dbReference type="EC" id="2.3.1.39"/>
    </reaction>
</comment>
<dbReference type="GO" id="GO:0004314">
    <property type="term" value="F:[acyl-carrier-protein] S-malonyltransferase activity"/>
    <property type="evidence" value="ECO:0007669"/>
    <property type="project" value="UniProtKB-EC"/>
</dbReference>
<dbReference type="InterPro" id="IPR016035">
    <property type="entry name" value="Acyl_Trfase/lysoPLipase"/>
</dbReference>
<dbReference type="Pfam" id="PF00698">
    <property type="entry name" value="Acyl_transf_1"/>
    <property type="match status" value="1"/>
</dbReference>
<dbReference type="SUPFAM" id="SSF52151">
    <property type="entry name" value="FabD/lysophospholipase-like"/>
    <property type="match status" value="1"/>
</dbReference>
<dbReference type="Gene3D" id="3.40.366.10">
    <property type="entry name" value="Malonyl-Coenzyme A Acyl Carrier Protein, domain 2"/>
    <property type="match status" value="1"/>
</dbReference>
<dbReference type="RefSeq" id="WP_109349209.1">
    <property type="nucleotide sequence ID" value="NZ_BJUE01000006.1"/>
</dbReference>
<keyword evidence="10" id="KW-1185">Reference proteome</keyword>
<dbReference type="AlphaFoldDB" id="A0A8B4Q827"/>
<dbReference type="Gene3D" id="3.30.70.250">
    <property type="entry name" value="Malonyl-CoA ACP transacylase, ACP-binding"/>
    <property type="match status" value="1"/>
</dbReference>
<dbReference type="EMBL" id="SNZG01000009">
    <property type="protein sequence ID" value="TDR40154.1"/>
    <property type="molecule type" value="Genomic_DNA"/>
</dbReference>
<gene>
    <name evidence="7" type="primary">fabD</name>
    <name evidence="8" type="ORF">DFR61_10928</name>
    <name evidence="7" type="ORF">NCTC10597_00716</name>
</gene>
<accession>A0A8B4Q827</accession>
<feature type="active site" evidence="5">
    <location>
        <position position="202"/>
    </location>
</feature>
<dbReference type="Proteomes" id="UP000254330">
    <property type="component" value="Unassembled WGS sequence"/>
</dbReference>
<keyword evidence="1 4" id="KW-0808">Transferase</keyword>
<keyword evidence="2 4" id="KW-0012">Acyltransferase</keyword>
<dbReference type="SUPFAM" id="SSF55048">
    <property type="entry name" value="Probable ACP-binding domain of malonyl-CoA ACP transacylase"/>
    <property type="match status" value="1"/>
</dbReference>
<feature type="active site" evidence="5">
    <location>
        <position position="91"/>
    </location>
</feature>
<evidence type="ECO:0000313" key="9">
    <source>
        <dbReference type="Proteomes" id="UP000254330"/>
    </source>
</evidence>
<evidence type="ECO:0000313" key="7">
    <source>
        <dbReference type="EMBL" id="STX09046.1"/>
    </source>
</evidence>
<dbReference type="EC" id="2.3.1.39" evidence="4"/>
<dbReference type="NCBIfam" id="TIGR00128">
    <property type="entry name" value="fabD"/>
    <property type="match status" value="1"/>
</dbReference>
<dbReference type="Proteomes" id="UP000294641">
    <property type="component" value="Unassembled WGS sequence"/>
</dbReference>
<comment type="caution">
    <text evidence="7">The sequence shown here is derived from an EMBL/GenBank/DDBJ whole genome shotgun (WGS) entry which is preliminary data.</text>
</comment>
<evidence type="ECO:0000256" key="5">
    <source>
        <dbReference type="PIRSR" id="PIRSR000446-1"/>
    </source>
</evidence>
<evidence type="ECO:0000256" key="1">
    <source>
        <dbReference type="ARBA" id="ARBA00022679"/>
    </source>
</evidence>
<evidence type="ECO:0000256" key="4">
    <source>
        <dbReference type="PIRNR" id="PIRNR000446"/>
    </source>
</evidence>
<name>A0A8B4Q827_9BACL</name>
<evidence type="ECO:0000313" key="8">
    <source>
        <dbReference type="EMBL" id="TDR40154.1"/>
    </source>
</evidence>
<dbReference type="EMBL" id="UGNP01000001">
    <property type="protein sequence ID" value="STX09046.1"/>
    <property type="molecule type" value="Genomic_DNA"/>
</dbReference>
<dbReference type="InterPro" id="IPR014043">
    <property type="entry name" value="Acyl_transferase_dom"/>
</dbReference>
<dbReference type="PIRSF" id="PIRSF000446">
    <property type="entry name" value="Mct"/>
    <property type="match status" value="1"/>
</dbReference>
<comment type="similarity">
    <text evidence="4">Belongs to the fabD family.</text>
</comment>
<evidence type="ECO:0000256" key="2">
    <source>
        <dbReference type="ARBA" id="ARBA00023315"/>
    </source>
</evidence>
<dbReference type="SMART" id="SM00827">
    <property type="entry name" value="PKS_AT"/>
    <property type="match status" value="1"/>
</dbReference>
<dbReference type="GO" id="GO:0006633">
    <property type="term" value="P:fatty acid biosynthetic process"/>
    <property type="evidence" value="ECO:0007669"/>
    <property type="project" value="TreeGrafter"/>
</dbReference>
<dbReference type="FunFam" id="3.30.70.250:FF:000001">
    <property type="entry name" value="Malonyl CoA-acyl carrier protein transacylase"/>
    <property type="match status" value="1"/>
</dbReference>
<proteinExistence type="inferred from homology"/>
<organism evidence="7 9">
    <name type="scientific">Kurthia zopfii</name>
    <dbReference type="NCBI Taxonomy" id="1650"/>
    <lineage>
        <taxon>Bacteria</taxon>
        <taxon>Bacillati</taxon>
        <taxon>Bacillota</taxon>
        <taxon>Bacilli</taxon>
        <taxon>Bacillales</taxon>
        <taxon>Caryophanaceae</taxon>
        <taxon>Kurthia</taxon>
    </lineage>
</organism>
<evidence type="ECO:0000256" key="3">
    <source>
        <dbReference type="ARBA" id="ARBA00048462"/>
    </source>
</evidence>
<dbReference type="InterPro" id="IPR004410">
    <property type="entry name" value="Malonyl_CoA-ACP_transAc_FabD"/>
</dbReference>
<dbReference type="InterPro" id="IPR016036">
    <property type="entry name" value="Malonyl_transacylase_ACP-bd"/>
</dbReference>
<dbReference type="InterPro" id="IPR024925">
    <property type="entry name" value="Malonyl_CoA-ACP_transAc"/>
</dbReference>
<dbReference type="InterPro" id="IPR001227">
    <property type="entry name" value="Ac_transferase_dom_sf"/>
</dbReference>
<dbReference type="OrthoDB" id="9805460at2"/>
<sequence>MTKIAFIFPGQGSQTVGMGAELIASNDSSKKFYTEADSLLGFDLSKLMLEGPQEELTLTYHAQPALLTTGVMIAEQLVQNGITPSFTAGHSLGEYSALVASGVMKFEDAVMAVHRRGLFMNDAVPAGQGSMAAILGLDAEALKVVTDQVTADLGEVVQLANLNCPGQIVISGTAKAVEVASEKAKEAGARRALPLVVSGPFHSELMRPAASKLQEMLAGIQMSDAQTPVIANVTAQSVTSAAEIRGLLVEQLYSPVRWEETVRQLIAEGVDTFIECGPGKVLSGLVKKVDRKLATYCVYDEASLQAVVEASKEWAVNEI</sequence>
<protein>
    <recommendedName>
        <fullName evidence="4">Malonyl CoA-acyl carrier protein transacylase</fullName>
        <ecNumber evidence="4">2.3.1.39</ecNumber>
    </recommendedName>
</protein>
<reference evidence="7 9" key="1">
    <citation type="submission" date="2018-06" db="EMBL/GenBank/DDBJ databases">
        <authorList>
            <consortium name="Pathogen Informatics"/>
            <person name="Doyle S."/>
        </authorList>
    </citation>
    <scope>NUCLEOTIDE SEQUENCE [LARGE SCALE GENOMIC DNA]</scope>
    <source>
        <strain evidence="7 9">NCTC10597</strain>
    </source>
</reference>
<evidence type="ECO:0000313" key="10">
    <source>
        <dbReference type="Proteomes" id="UP000294641"/>
    </source>
</evidence>
<dbReference type="PANTHER" id="PTHR42681">
    <property type="entry name" value="MALONYL-COA-ACYL CARRIER PROTEIN TRANSACYLASE, MITOCHONDRIAL"/>
    <property type="match status" value="1"/>
</dbReference>
<feature type="domain" description="Malonyl-CoA:ACP transacylase (MAT)" evidence="6">
    <location>
        <begin position="7"/>
        <end position="307"/>
    </location>
</feature>
<dbReference type="PANTHER" id="PTHR42681:SF1">
    <property type="entry name" value="MALONYL-COA-ACYL CARRIER PROTEIN TRANSACYLASE, MITOCHONDRIAL"/>
    <property type="match status" value="1"/>
</dbReference>
<dbReference type="GO" id="GO:0005829">
    <property type="term" value="C:cytosol"/>
    <property type="evidence" value="ECO:0007669"/>
    <property type="project" value="TreeGrafter"/>
</dbReference>